<proteinExistence type="evidence at transcript level"/>
<reference evidence="1" key="1">
    <citation type="submission" date="2012-11" db="EMBL/GenBank/DDBJ databases">
        <title>The Vampirome: Transcriptome and Proteome Analysis of the Submandibular and Accessory Glands of the Vampire Bat and Vector of Human Rabies, Desmodus rotundus.</title>
        <authorList>
            <person name="Francischetti I.M.B."/>
            <person name="Assumpcao T.C.F."/>
            <person name="Ma D."/>
            <person name="Vicente E.C."/>
            <person name="Ribeiro J.M.C."/>
        </authorList>
    </citation>
    <scope>NUCLEOTIDE SEQUENCE</scope>
    <source>
        <tissue evidence="1">Salivary gland</tissue>
    </source>
</reference>
<sequence length="77" mass="9005">LPSPLSKNKYINKIFKNKKPNSHSSLFSSVPNFKGKINTSNNFIKKHSEYLISMSVNCEYKFHSNKQFNTVYCSIKW</sequence>
<protein>
    <submittedName>
        <fullName evidence="1">Uncharacterized protein</fullName>
    </submittedName>
</protein>
<evidence type="ECO:0000313" key="1">
    <source>
        <dbReference type="EMBL" id="JAA50353.1"/>
    </source>
</evidence>
<dbReference type="EMBL" id="GABZ01003172">
    <property type="protein sequence ID" value="JAA50353.1"/>
    <property type="molecule type" value="mRNA"/>
</dbReference>
<feature type="non-terminal residue" evidence="1">
    <location>
        <position position="1"/>
    </location>
</feature>
<dbReference type="AlphaFoldDB" id="K9IQ05"/>
<name>K9IQ05_DESRO</name>
<accession>K9IQ05</accession>
<organism evidence="1">
    <name type="scientific">Desmodus rotundus</name>
    <name type="common">Vampire bat</name>
    <dbReference type="NCBI Taxonomy" id="9430"/>
    <lineage>
        <taxon>Eukaryota</taxon>
        <taxon>Metazoa</taxon>
        <taxon>Chordata</taxon>
        <taxon>Craniata</taxon>
        <taxon>Vertebrata</taxon>
        <taxon>Euteleostomi</taxon>
        <taxon>Mammalia</taxon>
        <taxon>Eutheria</taxon>
        <taxon>Laurasiatheria</taxon>
        <taxon>Chiroptera</taxon>
        <taxon>Yangochiroptera</taxon>
        <taxon>Phyllostomidae</taxon>
        <taxon>Desmodontinae</taxon>
        <taxon>Desmodus</taxon>
    </lineage>
</organism>